<dbReference type="EMBL" id="CAJVPG010000423">
    <property type="protein sequence ID" value="CAG8408988.1"/>
    <property type="molecule type" value="Genomic_DNA"/>
</dbReference>
<gene>
    <name evidence="2" type="ORF">PSALAMII_LOCUS8608</name>
</gene>
<proteinExistence type="predicted"/>
<feature type="signal peptide" evidence="1">
    <location>
        <begin position="1"/>
        <end position="17"/>
    </location>
</feature>
<protein>
    <submittedName>
        <fullName evidence="2">Uncharacterized protein</fullName>
    </submittedName>
</protein>
<accession>A0A9W4NRU0</accession>
<name>A0A9W4NRU0_9EURO</name>
<evidence type="ECO:0000256" key="1">
    <source>
        <dbReference type="SAM" id="SignalP"/>
    </source>
</evidence>
<keyword evidence="1" id="KW-0732">Signal</keyword>
<feature type="chain" id="PRO_5040783130" evidence="1">
    <location>
        <begin position="18"/>
        <end position="162"/>
    </location>
</feature>
<comment type="caution">
    <text evidence="2">The sequence shown here is derived from an EMBL/GenBank/DDBJ whole genome shotgun (WGS) entry which is preliminary data.</text>
</comment>
<organism evidence="2 3">
    <name type="scientific">Penicillium salamii</name>
    <dbReference type="NCBI Taxonomy" id="1612424"/>
    <lineage>
        <taxon>Eukaryota</taxon>
        <taxon>Fungi</taxon>
        <taxon>Dikarya</taxon>
        <taxon>Ascomycota</taxon>
        <taxon>Pezizomycotina</taxon>
        <taxon>Eurotiomycetes</taxon>
        <taxon>Eurotiomycetidae</taxon>
        <taxon>Eurotiales</taxon>
        <taxon>Aspergillaceae</taxon>
        <taxon>Penicillium</taxon>
    </lineage>
</organism>
<dbReference type="AlphaFoldDB" id="A0A9W4NRU0"/>
<keyword evidence="3" id="KW-1185">Reference proteome</keyword>
<evidence type="ECO:0000313" key="2">
    <source>
        <dbReference type="EMBL" id="CAG8408988.1"/>
    </source>
</evidence>
<dbReference type="OrthoDB" id="4361897at2759"/>
<dbReference type="Proteomes" id="UP001152649">
    <property type="component" value="Unassembled WGS sequence"/>
</dbReference>
<evidence type="ECO:0000313" key="3">
    <source>
        <dbReference type="Proteomes" id="UP001152649"/>
    </source>
</evidence>
<reference evidence="2" key="1">
    <citation type="submission" date="2021-07" db="EMBL/GenBank/DDBJ databases">
        <authorList>
            <person name="Branca A.L. A."/>
        </authorList>
    </citation>
    <scope>NUCLEOTIDE SEQUENCE</scope>
</reference>
<sequence length="162" mass="17217">MKLLLATISLFAASAAAAKYAPGQDCRTNKGCDENCIGSKWSIVIEAGDARMVCDPSNLNSDRYIVAYCTSGNDASSAEPQKTTKSACEKVKGKMCGKFSPKCFVTRKASQEEDLTIAFETACGERKDGEAYQALLGADVLAFPTKKKAVAFGHGCDDSVFS</sequence>